<dbReference type="InterPro" id="IPR027417">
    <property type="entry name" value="P-loop_NTPase"/>
</dbReference>
<proteinExistence type="predicted"/>
<accession>A0ABV1ICQ9</accession>
<feature type="domain" description="Restriction endonuclease type IV Mrr" evidence="1">
    <location>
        <begin position="24"/>
        <end position="136"/>
    </location>
</feature>
<dbReference type="InterPro" id="IPR011856">
    <property type="entry name" value="tRNA_endonuc-like_dom_sf"/>
</dbReference>
<dbReference type="GO" id="GO:0016787">
    <property type="term" value="F:hydrolase activity"/>
    <property type="evidence" value="ECO:0007669"/>
    <property type="project" value="UniProtKB-KW"/>
</dbReference>
<evidence type="ECO:0000259" key="1">
    <source>
        <dbReference type="Pfam" id="PF04471"/>
    </source>
</evidence>
<dbReference type="Gene3D" id="3.40.50.300">
    <property type="entry name" value="P-loop containing nucleotide triphosphate hydrolases"/>
    <property type="match status" value="1"/>
</dbReference>
<dbReference type="EMBL" id="JBBNGJ010000020">
    <property type="protein sequence ID" value="MEQ2594018.1"/>
    <property type="molecule type" value="Genomic_DNA"/>
</dbReference>
<comment type="caution">
    <text evidence="2">The sequence shown here is derived from an EMBL/GenBank/DDBJ whole genome shotgun (WGS) entry which is preliminary data.</text>
</comment>
<dbReference type="RefSeq" id="WP_055273779.1">
    <property type="nucleotide sequence ID" value="NZ_JBBNGJ010000020.1"/>
</dbReference>
<dbReference type="GO" id="GO:0004519">
    <property type="term" value="F:endonuclease activity"/>
    <property type="evidence" value="ECO:0007669"/>
    <property type="project" value="UniProtKB-KW"/>
</dbReference>
<name>A0ABV1ICQ9_9FIRM</name>
<keyword evidence="2" id="KW-0540">Nuclease</keyword>
<sequence>MAILSHEYWKKFIEKDKNGKEKGNGREFEKLVRYLLYLMYGKKWRETGGSHDHNRDFWLHLSDQNLWAECKNYSNTIAMNILAPTLVMAQIYEVNEILFFSRSNINRFAKDKILAYGEKTHKTVRFFDGENIDELICSYASKLPARYSPIKYMSNRKSVIDQNSFINIYFFQNRISRIYDDSEVFVNYESIDKIYYNETFSLTFCLNNAFYEDQVDVYIEFADDDPDRFYFEYFFQTIRSDKKRWYHTCLKKGEGCSVSLNMRQIVYKPIIKLPSFHILFVCARNGKCFEWESKKISVKCNWVGQTRLIGSYYLNLLDDVQEILINNPYISGLVISGSSGTGKTRVITECQNIFLRKGYEIINLSAQENYSSHYYIKELIAFLYEMPSDEILDLLEEKIFISSRKKFLSEDNIIEKATSLFRVIMNSITEEDLQEVLNKYEDILFEKLSKGKNAIIIDNFQFSGKAFQNFIERYIKYSVNQQSINQSIIVCVFNTDYLTAKTSELLYSIVNLNIRHCISVSLNGFKDREQGILFLQELTRTNNDENLEYFSEIIDKISLNPYNLMQTIKYLEDLEIINISPEKKGYIISNTKKYKALSDISNGIMNVLEKKFEFVYKNIPFEHFMCILSIIYIFEYLDYNLQNIFRIKSEELNFLCKKSILSVNDTGIYFFHHDIIRKFFIERFSSYLLESLKFVREKGIENTIVKYRTPYLLYKIAIKKDKNTIVEIGAKVASSIFPERLASIFYNTLLDAFVELLENNNYEGIYIKYIHNICSFIRQYDGSNKAWLRSKEIFDIIQTYYPDAISTDISFYRPFIHFCCDIAVQTHLNESARIFIKDVLEICKNTYTDIIENRDELYVLQAIMYNRWYISYNAESYKNEIALKRSLLMEKSRQYGNQIINVEKHNLIEYLNDSDEGYNYYGYYKDKEKLFLIWNKCMKDMPHRVPEKTLNYYRKSVQYGLIEQNYTFVTQNISNAFKYLEEGEYSHEPIIFKTFFMMAEVMANIQHTPEKSYYYNTKIIGDVLKMQQLLNNHILGDILVLKGVNAYYGKNLDDVYFSFKEAYKNFSEGKTTRYWIKKNLLEENIQYTFTVLGIYKTGYDLSFLPVECRQPLALFENEQFKASGIQRTSDLHLNLPLI</sequence>
<dbReference type="EC" id="3.1.21.-" evidence="2"/>
<keyword evidence="2" id="KW-0378">Hydrolase</keyword>
<keyword evidence="2" id="KW-0255">Endonuclease</keyword>
<evidence type="ECO:0000313" key="3">
    <source>
        <dbReference type="Proteomes" id="UP001494672"/>
    </source>
</evidence>
<keyword evidence="3" id="KW-1185">Reference proteome</keyword>
<dbReference type="SUPFAM" id="SSF52980">
    <property type="entry name" value="Restriction endonuclease-like"/>
    <property type="match status" value="1"/>
</dbReference>
<organism evidence="2 3">
    <name type="scientific">Coprococcus aceti</name>
    <dbReference type="NCBI Taxonomy" id="2981786"/>
    <lineage>
        <taxon>Bacteria</taxon>
        <taxon>Bacillati</taxon>
        <taxon>Bacillota</taxon>
        <taxon>Clostridia</taxon>
        <taxon>Lachnospirales</taxon>
        <taxon>Lachnospiraceae</taxon>
        <taxon>Coprococcus</taxon>
    </lineage>
</organism>
<dbReference type="InterPro" id="IPR007560">
    <property type="entry name" value="Restrct_endonuc_IV_Mrr"/>
</dbReference>
<dbReference type="SUPFAM" id="SSF52540">
    <property type="entry name" value="P-loop containing nucleoside triphosphate hydrolases"/>
    <property type="match status" value="1"/>
</dbReference>
<dbReference type="Proteomes" id="UP001494672">
    <property type="component" value="Unassembled WGS sequence"/>
</dbReference>
<reference evidence="2 3" key="1">
    <citation type="submission" date="2024-04" db="EMBL/GenBank/DDBJ databases">
        <title>Human intestinal bacterial collection.</title>
        <authorList>
            <person name="Pauvert C."/>
            <person name="Hitch T.C.A."/>
            <person name="Clavel T."/>
        </authorList>
    </citation>
    <scope>NUCLEOTIDE SEQUENCE [LARGE SCALE GENOMIC DNA]</scope>
    <source>
        <strain evidence="2 3">CLA-AA-H181</strain>
    </source>
</reference>
<evidence type="ECO:0000313" key="2">
    <source>
        <dbReference type="EMBL" id="MEQ2594018.1"/>
    </source>
</evidence>
<gene>
    <name evidence="2" type="ORF">AAAU18_14050</name>
</gene>
<dbReference type="Pfam" id="PF04471">
    <property type="entry name" value="Mrr_cat"/>
    <property type="match status" value="1"/>
</dbReference>
<protein>
    <submittedName>
        <fullName evidence="2">Restriction endonuclease</fullName>
        <ecNumber evidence="2">3.1.21.-</ecNumber>
    </submittedName>
</protein>
<dbReference type="InterPro" id="IPR011335">
    <property type="entry name" value="Restrct_endonuc-II-like"/>
</dbReference>
<dbReference type="Gene3D" id="3.40.1350.10">
    <property type="match status" value="1"/>
</dbReference>